<dbReference type="SMART" id="SM00382">
    <property type="entry name" value="AAA"/>
    <property type="match status" value="1"/>
</dbReference>
<feature type="domain" description="AAA+ ATPase" evidence="12">
    <location>
        <begin position="239"/>
        <end position="378"/>
    </location>
</feature>
<dbReference type="OrthoDB" id="2013077at2759"/>
<gene>
    <name evidence="13" type="ORF">MNEG_3522</name>
</gene>
<feature type="region of interest" description="Disordered" evidence="11">
    <location>
        <begin position="1"/>
        <end position="55"/>
    </location>
</feature>
<keyword evidence="6 10" id="KW-0067">ATP-binding</keyword>
<keyword evidence="7 13" id="KW-0647">Proteasome</keyword>
<dbReference type="RefSeq" id="XP_013903453.1">
    <property type="nucleotide sequence ID" value="XM_014047999.1"/>
</dbReference>
<keyword evidence="8" id="KW-0539">Nucleus</keyword>
<evidence type="ECO:0000313" key="14">
    <source>
        <dbReference type="Proteomes" id="UP000054498"/>
    </source>
</evidence>
<organism evidence="13 14">
    <name type="scientific">Monoraphidium neglectum</name>
    <dbReference type="NCBI Taxonomy" id="145388"/>
    <lineage>
        <taxon>Eukaryota</taxon>
        <taxon>Viridiplantae</taxon>
        <taxon>Chlorophyta</taxon>
        <taxon>core chlorophytes</taxon>
        <taxon>Chlorophyceae</taxon>
        <taxon>CS clade</taxon>
        <taxon>Sphaeropleales</taxon>
        <taxon>Selenastraceae</taxon>
        <taxon>Monoraphidium</taxon>
    </lineage>
</organism>
<dbReference type="InterPro" id="IPR003960">
    <property type="entry name" value="ATPase_AAA_CS"/>
</dbReference>
<dbReference type="InterPro" id="IPR041569">
    <property type="entry name" value="AAA_lid_3"/>
</dbReference>
<dbReference type="InterPro" id="IPR003959">
    <property type="entry name" value="ATPase_AAA_core"/>
</dbReference>
<evidence type="ECO:0000256" key="7">
    <source>
        <dbReference type="ARBA" id="ARBA00022942"/>
    </source>
</evidence>
<dbReference type="GO" id="GO:0005634">
    <property type="term" value="C:nucleus"/>
    <property type="evidence" value="ECO:0007669"/>
    <property type="project" value="UniProtKB-SubCell"/>
</dbReference>
<dbReference type="Gene3D" id="2.40.50.140">
    <property type="entry name" value="Nucleic acid-binding proteins"/>
    <property type="match status" value="1"/>
</dbReference>
<dbReference type="GO" id="GO:0005737">
    <property type="term" value="C:cytoplasm"/>
    <property type="evidence" value="ECO:0007669"/>
    <property type="project" value="UniProtKB-SubCell"/>
</dbReference>
<dbReference type="InterPro" id="IPR003593">
    <property type="entry name" value="AAA+_ATPase"/>
</dbReference>
<accession>A0A0D2LCG3</accession>
<proteinExistence type="inferred from homology"/>
<dbReference type="FunFam" id="1.10.8.60:FF:000007">
    <property type="entry name" value="26S proteasome regulatory subunit 4"/>
    <property type="match status" value="1"/>
</dbReference>
<dbReference type="Pfam" id="PF00004">
    <property type="entry name" value="AAA"/>
    <property type="match status" value="1"/>
</dbReference>
<reference evidence="13 14" key="1">
    <citation type="journal article" date="2013" name="BMC Genomics">
        <title>Reconstruction of the lipid metabolism for the microalga Monoraphidium neglectum from its genome sequence reveals characteristics suitable for biofuel production.</title>
        <authorList>
            <person name="Bogen C."/>
            <person name="Al-Dilaimi A."/>
            <person name="Albersmeier A."/>
            <person name="Wichmann J."/>
            <person name="Grundmann M."/>
            <person name="Rupp O."/>
            <person name="Lauersen K.J."/>
            <person name="Blifernez-Klassen O."/>
            <person name="Kalinowski J."/>
            <person name="Goesmann A."/>
            <person name="Mussgnug J.H."/>
            <person name="Kruse O."/>
        </authorList>
    </citation>
    <scope>NUCLEOTIDE SEQUENCE [LARGE SCALE GENOMIC DNA]</scope>
    <source>
        <strain evidence="13 14">SAG 48.87</strain>
    </source>
</reference>
<evidence type="ECO:0000256" key="4">
    <source>
        <dbReference type="ARBA" id="ARBA00022490"/>
    </source>
</evidence>
<dbReference type="EMBL" id="KK100665">
    <property type="protein sequence ID" value="KIZ04434.1"/>
    <property type="molecule type" value="Genomic_DNA"/>
</dbReference>
<feature type="compositionally biased region" description="Basic and acidic residues" evidence="11">
    <location>
        <begin position="14"/>
        <end position="28"/>
    </location>
</feature>
<dbReference type="STRING" id="145388.A0A0D2LCG3"/>
<evidence type="ECO:0000256" key="5">
    <source>
        <dbReference type="ARBA" id="ARBA00022741"/>
    </source>
</evidence>
<evidence type="ECO:0000256" key="9">
    <source>
        <dbReference type="ARBA" id="ARBA00068880"/>
    </source>
</evidence>
<dbReference type="Gene3D" id="1.10.8.60">
    <property type="match status" value="1"/>
</dbReference>
<evidence type="ECO:0000256" key="3">
    <source>
        <dbReference type="ARBA" id="ARBA00006914"/>
    </source>
</evidence>
<keyword evidence="4" id="KW-0963">Cytoplasm</keyword>
<evidence type="ECO:0000259" key="12">
    <source>
        <dbReference type="SMART" id="SM00382"/>
    </source>
</evidence>
<comment type="similarity">
    <text evidence="3 10">Belongs to the AAA ATPase family.</text>
</comment>
<dbReference type="Proteomes" id="UP000054498">
    <property type="component" value="Unassembled WGS sequence"/>
</dbReference>
<evidence type="ECO:0000256" key="6">
    <source>
        <dbReference type="ARBA" id="ARBA00022840"/>
    </source>
</evidence>
<dbReference type="PROSITE" id="PS00674">
    <property type="entry name" value="AAA"/>
    <property type="match status" value="1"/>
</dbReference>
<comment type="subcellular location">
    <subcellularLocation>
        <location evidence="2">Cytoplasm</location>
    </subcellularLocation>
    <subcellularLocation>
        <location evidence="1">Nucleus</location>
    </subcellularLocation>
</comment>
<name>A0A0D2LCG3_9CHLO</name>
<dbReference type="Pfam" id="PF16450">
    <property type="entry name" value="Prot_ATP_ID_OB_C"/>
    <property type="match status" value="1"/>
</dbReference>
<dbReference type="InterPro" id="IPR050221">
    <property type="entry name" value="26S_Proteasome_ATPase"/>
</dbReference>
<dbReference type="GO" id="GO:0005524">
    <property type="term" value="F:ATP binding"/>
    <property type="evidence" value="ECO:0007669"/>
    <property type="project" value="UniProtKB-KW"/>
</dbReference>
<evidence type="ECO:0000256" key="11">
    <source>
        <dbReference type="SAM" id="MobiDB-lite"/>
    </source>
</evidence>
<evidence type="ECO:0000256" key="2">
    <source>
        <dbReference type="ARBA" id="ARBA00004496"/>
    </source>
</evidence>
<dbReference type="InterPro" id="IPR032501">
    <property type="entry name" value="Prot_ATP_ID_OB_2nd"/>
</dbReference>
<evidence type="ECO:0000313" key="13">
    <source>
        <dbReference type="EMBL" id="KIZ04434.1"/>
    </source>
</evidence>
<dbReference type="FunFam" id="3.40.50.300:FF:000039">
    <property type="entry name" value="26S proteasome regulatory subunit 4"/>
    <property type="match status" value="1"/>
</dbReference>
<protein>
    <recommendedName>
        <fullName evidence="9">26S proteasome regulatory subunit 4 homolog</fullName>
    </recommendedName>
</protein>
<dbReference type="GO" id="GO:0000502">
    <property type="term" value="C:proteasome complex"/>
    <property type="evidence" value="ECO:0007669"/>
    <property type="project" value="UniProtKB-KW"/>
</dbReference>
<evidence type="ECO:0000256" key="1">
    <source>
        <dbReference type="ARBA" id="ARBA00004123"/>
    </source>
</evidence>
<keyword evidence="5 10" id="KW-0547">Nucleotide-binding</keyword>
<dbReference type="SUPFAM" id="SSF52540">
    <property type="entry name" value="P-loop containing nucleoside triphosphate hydrolases"/>
    <property type="match status" value="1"/>
</dbReference>
<dbReference type="Gene3D" id="3.40.50.300">
    <property type="entry name" value="P-loop containing nucleotide triphosphate hydrolases"/>
    <property type="match status" value="1"/>
</dbReference>
<dbReference type="InterPro" id="IPR012340">
    <property type="entry name" value="NA-bd_OB-fold"/>
</dbReference>
<dbReference type="FunFam" id="2.40.50.140:FF:000030">
    <property type="entry name" value="26S protease regulatory subunit 4"/>
    <property type="match status" value="1"/>
</dbReference>
<dbReference type="GO" id="GO:0016887">
    <property type="term" value="F:ATP hydrolysis activity"/>
    <property type="evidence" value="ECO:0007669"/>
    <property type="project" value="InterPro"/>
</dbReference>
<dbReference type="InterPro" id="IPR027417">
    <property type="entry name" value="P-loop_NTPase"/>
</dbReference>
<evidence type="ECO:0000256" key="8">
    <source>
        <dbReference type="ARBA" id="ARBA00023242"/>
    </source>
</evidence>
<dbReference type="PANTHER" id="PTHR23073">
    <property type="entry name" value="26S PROTEASOME REGULATORY SUBUNIT"/>
    <property type="match status" value="1"/>
</dbReference>
<evidence type="ECO:0000256" key="10">
    <source>
        <dbReference type="RuleBase" id="RU003651"/>
    </source>
</evidence>
<sequence length="461" mass="51028">MGQNQSAPGGPGGSDKKKDGQEKKKKWEPPAPPPRVGKKQKKRDAAASLGTKLPTVTPSTRCKLRLLKLERIKDYLLMEHEFVQNQERLKPQDERNEEDRSKASAARLEQGVAQAHGAAVDDLRGSPLSVGSLEEIIDENHAIVSSAVGPEYYVTILSFVDKTQLEPGCSVLLHNKVMSVVGILQDETDPMVSVMKVDKAPTESYADVGGLENQITEIKEAVELPLTHPELYEDIGIKPPKGVILYGEPGTGKTLLAKAVANSTSATFLRVVGSELIQKYLGDGPKLVRELFRVADEMAPSIVFIDEIDAIGTKRYDSHSGGEREIQRTMLELLNQMDGFDAMSEVKVIMATNRIETLDPALIRPGRIDRKIEFPLPDAKTKRRIFSIHTSRMTLSEDVNLEEFVMAKDELSGADIKAVCTEAGLLALRERRMRVTQADFRKAKEKVLYKKKEGVPEGLYM</sequence>
<dbReference type="GeneID" id="25736400"/>
<keyword evidence="14" id="KW-1185">Reference proteome</keyword>
<dbReference type="KEGG" id="mng:MNEG_3522"/>
<dbReference type="Pfam" id="PF17862">
    <property type="entry name" value="AAA_lid_3"/>
    <property type="match status" value="1"/>
</dbReference>
<dbReference type="AlphaFoldDB" id="A0A0D2LCG3"/>